<evidence type="ECO:0000313" key="2">
    <source>
        <dbReference type="EMBL" id="CAH2069688.1"/>
    </source>
</evidence>
<organism evidence="2 3">
    <name type="scientific">Thlaspi arvense</name>
    <name type="common">Field penny-cress</name>
    <dbReference type="NCBI Taxonomy" id="13288"/>
    <lineage>
        <taxon>Eukaryota</taxon>
        <taxon>Viridiplantae</taxon>
        <taxon>Streptophyta</taxon>
        <taxon>Embryophyta</taxon>
        <taxon>Tracheophyta</taxon>
        <taxon>Spermatophyta</taxon>
        <taxon>Magnoliopsida</taxon>
        <taxon>eudicotyledons</taxon>
        <taxon>Gunneridae</taxon>
        <taxon>Pentapetalae</taxon>
        <taxon>rosids</taxon>
        <taxon>malvids</taxon>
        <taxon>Brassicales</taxon>
        <taxon>Brassicaceae</taxon>
        <taxon>Thlaspideae</taxon>
        <taxon>Thlaspi</taxon>
    </lineage>
</organism>
<dbReference type="PANTHER" id="PTHR31228:SF25">
    <property type="entry name" value="CYSTATIN-LIKE PROTEIN-RELATED"/>
    <property type="match status" value="1"/>
</dbReference>
<dbReference type="AlphaFoldDB" id="A0AAU9SPF2"/>
<dbReference type="PANTHER" id="PTHR31228">
    <property type="entry name" value="CYSTATIN/MONELLIN SUPERFAMILY PROTEIN"/>
    <property type="match status" value="1"/>
</dbReference>
<dbReference type="Gene3D" id="3.10.450.10">
    <property type="match status" value="1"/>
</dbReference>
<protein>
    <submittedName>
        <fullName evidence="2">Uncharacterized protein</fullName>
    </submittedName>
</protein>
<gene>
    <name evidence="2" type="ORF">TAV2_LOCUS21775</name>
</gene>
<name>A0AAU9SPF2_THLAR</name>
<reference evidence="2 3" key="1">
    <citation type="submission" date="2022-03" db="EMBL/GenBank/DDBJ databases">
        <authorList>
            <person name="Nunn A."/>
            <person name="Chopra R."/>
            <person name="Nunn A."/>
            <person name="Contreras Garrido A."/>
        </authorList>
    </citation>
    <scope>NUCLEOTIDE SEQUENCE [LARGE SCALE GENOMIC DNA]</scope>
</reference>
<keyword evidence="3" id="KW-1185">Reference proteome</keyword>
<sequence length="198" mass="23148">MAGSVSTEDAGSRPVKTPKVDEKAIVESKPPSTFDRLLMIGEPEKDEYVRQYLLFRCQYYQTRGFGIEWEKFDYHFSLCYPYDGAPPNFMNQSNEERIKEVTQLAIDKYNQDNGTNIVFVEHVSANYRCYGYFAHWVTFWGRDMSSPCPVSKLYQAKILHRRHSYQFPIFRVKPTDEGHFAPSLLHNADFAVSIWVYV</sequence>
<proteinExistence type="predicted"/>
<dbReference type="EMBL" id="OU466862">
    <property type="protein sequence ID" value="CAH2069688.1"/>
    <property type="molecule type" value="Genomic_DNA"/>
</dbReference>
<feature type="region of interest" description="Disordered" evidence="1">
    <location>
        <begin position="1"/>
        <end position="23"/>
    </location>
</feature>
<accession>A0AAU9SPF2</accession>
<evidence type="ECO:0000256" key="1">
    <source>
        <dbReference type="SAM" id="MobiDB-lite"/>
    </source>
</evidence>
<evidence type="ECO:0000313" key="3">
    <source>
        <dbReference type="Proteomes" id="UP000836841"/>
    </source>
</evidence>
<dbReference type="Proteomes" id="UP000836841">
    <property type="component" value="Chromosome 6"/>
</dbReference>